<evidence type="ECO:0000256" key="6">
    <source>
        <dbReference type="SAM" id="Phobius"/>
    </source>
</evidence>
<keyword evidence="6" id="KW-0812">Transmembrane</keyword>
<dbReference type="Pfam" id="PF00134">
    <property type="entry name" value="Cyclin_N"/>
    <property type="match status" value="1"/>
</dbReference>
<comment type="similarity">
    <text evidence="4">Belongs to the cyclin family.</text>
</comment>
<evidence type="ECO:0000313" key="10">
    <source>
        <dbReference type="Proteomes" id="UP001530293"/>
    </source>
</evidence>
<evidence type="ECO:0000259" key="8">
    <source>
        <dbReference type="SMART" id="SM01332"/>
    </source>
</evidence>
<dbReference type="Proteomes" id="UP001530293">
    <property type="component" value="Unassembled WGS sequence"/>
</dbReference>
<dbReference type="SMART" id="SM01332">
    <property type="entry name" value="Cyclin_C"/>
    <property type="match status" value="1"/>
</dbReference>
<feature type="domain" description="Cyclin-like" evidence="7">
    <location>
        <begin position="651"/>
        <end position="735"/>
    </location>
</feature>
<dbReference type="FunFam" id="1.10.472.10:FF:000001">
    <property type="entry name" value="G2/mitotic-specific cyclin"/>
    <property type="match status" value="1"/>
</dbReference>
<evidence type="ECO:0000256" key="2">
    <source>
        <dbReference type="ARBA" id="ARBA00023127"/>
    </source>
</evidence>
<accession>A0ABD3MEJ6</accession>
<feature type="transmembrane region" description="Helical" evidence="6">
    <location>
        <begin position="37"/>
        <end position="53"/>
    </location>
</feature>
<dbReference type="SMART" id="SM00385">
    <property type="entry name" value="CYCLIN"/>
    <property type="match status" value="2"/>
</dbReference>
<gene>
    <name evidence="9" type="ORF">ACHAWU_004761</name>
</gene>
<comment type="caution">
    <text evidence="9">The sequence shown here is derived from an EMBL/GenBank/DDBJ whole genome shotgun (WGS) entry which is preliminary data.</text>
</comment>
<protein>
    <recommendedName>
        <fullName evidence="11">Cyclin N-terminal domain-containing protein</fullName>
    </recommendedName>
</protein>
<evidence type="ECO:0000256" key="1">
    <source>
        <dbReference type="ARBA" id="ARBA00022618"/>
    </source>
</evidence>
<reference evidence="9 10" key="1">
    <citation type="submission" date="2024-10" db="EMBL/GenBank/DDBJ databases">
        <title>Updated reference genomes for cyclostephanoid diatoms.</title>
        <authorList>
            <person name="Roberts W.R."/>
            <person name="Alverson A.J."/>
        </authorList>
    </citation>
    <scope>NUCLEOTIDE SEQUENCE [LARGE SCALE GENOMIC DNA]</scope>
    <source>
        <strain evidence="9 10">AJA232-27</strain>
    </source>
</reference>
<dbReference type="InterPro" id="IPR048258">
    <property type="entry name" value="Cyclins_cyclin-box"/>
</dbReference>
<evidence type="ECO:0000256" key="3">
    <source>
        <dbReference type="ARBA" id="ARBA00023306"/>
    </source>
</evidence>
<dbReference type="InterPro" id="IPR006671">
    <property type="entry name" value="Cyclin_N"/>
</dbReference>
<evidence type="ECO:0000259" key="7">
    <source>
        <dbReference type="SMART" id="SM00385"/>
    </source>
</evidence>
<dbReference type="Pfam" id="PF02984">
    <property type="entry name" value="Cyclin_C"/>
    <property type="match status" value="1"/>
</dbReference>
<feature type="compositionally biased region" description="Pro residues" evidence="5">
    <location>
        <begin position="201"/>
        <end position="211"/>
    </location>
</feature>
<feature type="domain" description="Cyclin C-terminal" evidence="8">
    <location>
        <begin position="744"/>
        <end position="859"/>
    </location>
</feature>
<keyword evidence="3" id="KW-0131">Cell cycle</keyword>
<keyword evidence="6" id="KW-1133">Transmembrane helix</keyword>
<dbReference type="GO" id="GO:0051301">
    <property type="term" value="P:cell division"/>
    <property type="evidence" value="ECO:0007669"/>
    <property type="project" value="UniProtKB-KW"/>
</dbReference>
<evidence type="ECO:0008006" key="11">
    <source>
        <dbReference type="Google" id="ProtNLM"/>
    </source>
</evidence>
<keyword evidence="2 4" id="KW-0195">Cyclin</keyword>
<dbReference type="InterPro" id="IPR013763">
    <property type="entry name" value="Cyclin-like_dom"/>
</dbReference>
<keyword evidence="6" id="KW-0472">Membrane</keyword>
<dbReference type="InterPro" id="IPR039361">
    <property type="entry name" value="Cyclin"/>
</dbReference>
<dbReference type="InterPro" id="IPR036915">
    <property type="entry name" value="Cyclin-like_sf"/>
</dbReference>
<dbReference type="PANTHER" id="PTHR10177">
    <property type="entry name" value="CYCLINS"/>
    <property type="match status" value="1"/>
</dbReference>
<feature type="region of interest" description="Disordered" evidence="5">
    <location>
        <begin position="167"/>
        <end position="215"/>
    </location>
</feature>
<sequence>MKIVDNTDYDDDNVHRPDDVTVSSTNIYQRIQHLDEYAWFIIFLTALSYLIAARSSGGGGPSRGGIFSNLVAPYEVVSTSVMVLGSDGRGGGGGSISENEKILKSIFYIDDNNSLQGNGGNNNASSTMMLALQRGSQLEVVLSSDLDVNMGGIGNGLIGTHDDKECTASSGLDKCNSSEIDTNNNNDDDKSSKPTQHRQQPSPPPRPPPRPFLSHLTSTAWVHDPDLGRGYLLINDAGRSGRIWRWEVGGGPISIGKTLHMERSGCRSGLWVVEDGSYDGANSPKSTKAGTCPENLKGDLSLSSLSELRMTKSSSLPPLLGSASIAVEPSTVEDGKKNLAVAEWGERRIVRVEEGTGARTPLATLVPIEEEEDNHHDNEDISEQRNRLRRRRRLYRPNHLTYTPTGDLLFSDSFVIEGEGDRSDRRQVGVVYRKKGAVHIPPISVEQSRDAHAWIRTTGKQDDDEDGDDNIEILFQLDGWIEGISLGLDHATLYNVKPQGTRRALRDVSNRTTENGDNKGQQHVVKKHANSITIQPQRTVTLESRQDVSAPSNAMAPTIPPMNLVPLPQAAGDNMNAFMAGANNDELLSYQYSSPADDIDERDSDDPLCATSYVQDMYEHFRMKEVSTSVRPVYMEDQSFINERMRSILVDWLVEVHLKFKLVPETLYLTVNLIDRYLAKTEVSRPKLQLVGVTALLIASKYEEIYPPELRDLVYICDRAYSKLEILDMEEIILKRLEYQITIPSAHAFLVRYLKAAHADKKIVQLSCFILDGTLQSYNMLHYLPSQLAAASVYIARRTVGRNAWSPTLLKYAQYREEDIRPVARAVLAEKSDSSTELRAVNKKYSSSRYGSVATIPISSDF</sequence>
<proteinExistence type="inferred from homology"/>
<evidence type="ECO:0000256" key="4">
    <source>
        <dbReference type="RuleBase" id="RU000383"/>
    </source>
</evidence>
<dbReference type="Gene3D" id="1.10.472.10">
    <property type="entry name" value="Cyclin-like"/>
    <property type="match status" value="2"/>
</dbReference>
<keyword evidence="1" id="KW-0132">Cell division</keyword>
<dbReference type="InterPro" id="IPR004367">
    <property type="entry name" value="Cyclin_C-dom"/>
</dbReference>
<evidence type="ECO:0000313" key="9">
    <source>
        <dbReference type="EMBL" id="KAL3762223.1"/>
    </source>
</evidence>
<dbReference type="AlphaFoldDB" id="A0ABD3MEJ6"/>
<organism evidence="9 10">
    <name type="scientific">Discostella pseudostelligera</name>
    <dbReference type="NCBI Taxonomy" id="259834"/>
    <lineage>
        <taxon>Eukaryota</taxon>
        <taxon>Sar</taxon>
        <taxon>Stramenopiles</taxon>
        <taxon>Ochrophyta</taxon>
        <taxon>Bacillariophyta</taxon>
        <taxon>Coscinodiscophyceae</taxon>
        <taxon>Thalassiosirophycidae</taxon>
        <taxon>Stephanodiscales</taxon>
        <taxon>Stephanodiscaceae</taxon>
        <taxon>Discostella</taxon>
    </lineage>
</organism>
<dbReference type="PROSITE" id="PS00292">
    <property type="entry name" value="CYCLINS"/>
    <property type="match status" value="1"/>
</dbReference>
<dbReference type="CDD" id="cd20507">
    <property type="entry name" value="CYCLIN_CCNB1-like_rpt1"/>
    <property type="match status" value="1"/>
</dbReference>
<feature type="domain" description="Cyclin-like" evidence="7">
    <location>
        <begin position="748"/>
        <end position="829"/>
    </location>
</feature>
<name>A0ABD3MEJ6_9STRA</name>
<keyword evidence="10" id="KW-1185">Reference proteome</keyword>
<dbReference type="EMBL" id="JALLBG020000138">
    <property type="protein sequence ID" value="KAL3762223.1"/>
    <property type="molecule type" value="Genomic_DNA"/>
</dbReference>
<dbReference type="SUPFAM" id="SSF47954">
    <property type="entry name" value="Cyclin-like"/>
    <property type="match status" value="2"/>
</dbReference>
<evidence type="ECO:0000256" key="5">
    <source>
        <dbReference type="SAM" id="MobiDB-lite"/>
    </source>
</evidence>